<dbReference type="GO" id="GO:0008237">
    <property type="term" value="F:metallopeptidase activity"/>
    <property type="evidence" value="ECO:0007669"/>
    <property type="project" value="UniProtKB-KW"/>
</dbReference>
<dbReference type="GO" id="GO:0080120">
    <property type="term" value="P:CAAX-box protein maturation"/>
    <property type="evidence" value="ECO:0007669"/>
    <property type="project" value="UniProtKB-ARBA"/>
</dbReference>
<dbReference type="GO" id="GO:0004175">
    <property type="term" value="F:endopeptidase activity"/>
    <property type="evidence" value="ECO:0007669"/>
    <property type="project" value="UniProtKB-ARBA"/>
</dbReference>
<sequence>MGNTGYEYKSAPGRNTLSQASSPGRTGRTRTGHIGGMAGVFLAVAFLAAGLLGAVQPATGIPDEVIQLTQFGPALGVATAALVWRTRIRSLLAGSLQGDRPSARSGLPLLFTAPLIIALCAGTYAIVTGDGHFTSPGTLRHSFPLIVVAQFIGACGEEIGWRCFLQPLLRIRFGTFVSSVAVGLLWGVWHVQVFAQAPAYAGGFLLGSVSLSVVMGLALDRVRAWRLPLAGGFHALINLGMLLFMDEESGAVPPMVLFGAASLVAALLWAWSTPARIHASPETRTPNPVR</sequence>
<evidence type="ECO:0000256" key="1">
    <source>
        <dbReference type="SAM" id="MobiDB-lite"/>
    </source>
</evidence>
<evidence type="ECO:0000256" key="2">
    <source>
        <dbReference type="SAM" id="Phobius"/>
    </source>
</evidence>
<feature type="transmembrane region" description="Helical" evidence="2">
    <location>
        <begin position="226"/>
        <end position="245"/>
    </location>
</feature>
<reference evidence="4" key="1">
    <citation type="submission" date="2022-10" db="EMBL/GenBank/DDBJ databases">
        <title>The complete genomes of actinobacterial strains from the NBC collection.</title>
        <authorList>
            <person name="Joergensen T.S."/>
            <person name="Alvarez Arevalo M."/>
            <person name="Sterndorff E.B."/>
            <person name="Faurdal D."/>
            <person name="Vuksanovic O."/>
            <person name="Mourched A.-S."/>
            <person name="Charusanti P."/>
            <person name="Shaw S."/>
            <person name="Blin K."/>
            <person name="Weber T."/>
        </authorList>
    </citation>
    <scope>NUCLEOTIDE SEQUENCE</scope>
    <source>
        <strain evidence="4">NBC_00003</strain>
    </source>
</reference>
<organism evidence="4">
    <name type="scientific">Streptomyces sp. NBC_00003</name>
    <dbReference type="NCBI Taxonomy" id="2903608"/>
    <lineage>
        <taxon>Bacteria</taxon>
        <taxon>Bacillati</taxon>
        <taxon>Actinomycetota</taxon>
        <taxon>Actinomycetes</taxon>
        <taxon>Kitasatosporales</taxon>
        <taxon>Streptomycetaceae</taxon>
        <taxon>Streptomyces</taxon>
    </lineage>
</organism>
<name>A0AAU2UYP8_9ACTN</name>
<feature type="region of interest" description="Disordered" evidence="1">
    <location>
        <begin position="1"/>
        <end position="29"/>
    </location>
</feature>
<protein>
    <submittedName>
        <fullName evidence="4">CPBP family intramembrane metalloprotease</fullName>
    </submittedName>
</protein>
<keyword evidence="4" id="KW-0645">Protease</keyword>
<keyword evidence="2" id="KW-1133">Transmembrane helix</keyword>
<feature type="transmembrane region" description="Helical" evidence="2">
    <location>
        <begin position="251"/>
        <end position="271"/>
    </location>
</feature>
<dbReference type="PANTHER" id="PTHR35797">
    <property type="entry name" value="PROTEASE-RELATED"/>
    <property type="match status" value="1"/>
</dbReference>
<accession>A0AAU2UYP8</accession>
<keyword evidence="2" id="KW-0472">Membrane</keyword>
<proteinExistence type="predicted"/>
<dbReference type="AlphaFoldDB" id="A0AAU2UYP8"/>
<feature type="transmembrane region" description="Helical" evidence="2">
    <location>
        <begin position="197"/>
        <end position="219"/>
    </location>
</feature>
<feature type="transmembrane region" description="Helical" evidence="2">
    <location>
        <begin position="105"/>
        <end position="127"/>
    </location>
</feature>
<feature type="compositionally biased region" description="Polar residues" evidence="1">
    <location>
        <begin position="13"/>
        <end position="23"/>
    </location>
</feature>
<gene>
    <name evidence="4" type="ORF">OG549_06175</name>
</gene>
<feature type="transmembrane region" description="Helical" evidence="2">
    <location>
        <begin position="65"/>
        <end position="84"/>
    </location>
</feature>
<dbReference type="Pfam" id="PF02517">
    <property type="entry name" value="Rce1-like"/>
    <property type="match status" value="1"/>
</dbReference>
<evidence type="ECO:0000313" key="4">
    <source>
        <dbReference type="EMBL" id="WTW60261.1"/>
    </source>
</evidence>
<dbReference type="PANTHER" id="PTHR35797:SF1">
    <property type="entry name" value="PROTEASE"/>
    <property type="match status" value="1"/>
</dbReference>
<feature type="transmembrane region" description="Helical" evidence="2">
    <location>
        <begin position="34"/>
        <end position="53"/>
    </location>
</feature>
<dbReference type="EMBL" id="CP108318">
    <property type="protein sequence ID" value="WTW60261.1"/>
    <property type="molecule type" value="Genomic_DNA"/>
</dbReference>
<evidence type="ECO:0000259" key="3">
    <source>
        <dbReference type="Pfam" id="PF02517"/>
    </source>
</evidence>
<feature type="transmembrane region" description="Helical" evidence="2">
    <location>
        <begin position="173"/>
        <end position="191"/>
    </location>
</feature>
<dbReference type="InterPro" id="IPR003675">
    <property type="entry name" value="Rce1/LyrA-like_dom"/>
</dbReference>
<keyword evidence="4" id="KW-0378">Hydrolase</keyword>
<feature type="transmembrane region" description="Helical" evidence="2">
    <location>
        <begin position="142"/>
        <end position="161"/>
    </location>
</feature>
<keyword evidence="4" id="KW-0482">Metalloprotease</keyword>
<keyword evidence="2" id="KW-0812">Transmembrane</keyword>
<feature type="domain" description="CAAX prenyl protease 2/Lysostaphin resistance protein A-like" evidence="3">
    <location>
        <begin position="142"/>
        <end position="239"/>
    </location>
</feature>
<dbReference type="InterPro" id="IPR042150">
    <property type="entry name" value="MmRce1-like"/>
</dbReference>